<proteinExistence type="predicted"/>
<evidence type="ECO:0000259" key="7">
    <source>
        <dbReference type="Pfam" id="PF01103"/>
    </source>
</evidence>
<name>A0A1I7N096_9BACT</name>
<evidence type="ECO:0000256" key="5">
    <source>
        <dbReference type="ARBA" id="ARBA00023237"/>
    </source>
</evidence>
<evidence type="ECO:0000313" key="9">
    <source>
        <dbReference type="Proteomes" id="UP000199537"/>
    </source>
</evidence>
<keyword evidence="5" id="KW-0998">Cell outer membrane</keyword>
<protein>
    <submittedName>
        <fullName evidence="8">Outer membrane protein assembly factor BamA</fullName>
    </submittedName>
</protein>
<accession>A0A1I7N096</accession>
<dbReference type="EMBL" id="FPCJ01000001">
    <property type="protein sequence ID" value="SFV28025.1"/>
    <property type="molecule type" value="Genomic_DNA"/>
</dbReference>
<evidence type="ECO:0000256" key="2">
    <source>
        <dbReference type="ARBA" id="ARBA00022692"/>
    </source>
</evidence>
<dbReference type="Pfam" id="PF01103">
    <property type="entry name" value="Omp85"/>
    <property type="match status" value="1"/>
</dbReference>
<dbReference type="PROSITE" id="PS51257">
    <property type="entry name" value="PROKAR_LIPOPROTEIN"/>
    <property type="match status" value="1"/>
</dbReference>
<dbReference type="Gene3D" id="2.40.160.50">
    <property type="entry name" value="membrane protein fhac: a member of the omp85/tpsb transporter family"/>
    <property type="match status" value="1"/>
</dbReference>
<dbReference type="STRING" id="1393122.SAMN05660895_0241"/>
<keyword evidence="4 6" id="KW-0472">Membrane</keyword>
<dbReference type="OrthoDB" id="9814535at2"/>
<dbReference type="PANTHER" id="PTHR12815:SF47">
    <property type="entry name" value="TRANSLOCATION AND ASSEMBLY MODULE SUBUNIT TAMA"/>
    <property type="match status" value="1"/>
</dbReference>
<keyword evidence="9" id="KW-1185">Reference proteome</keyword>
<dbReference type="Proteomes" id="UP000199537">
    <property type="component" value="Unassembled WGS sequence"/>
</dbReference>
<feature type="domain" description="Bacterial surface antigen (D15)" evidence="7">
    <location>
        <begin position="493"/>
        <end position="784"/>
    </location>
</feature>
<reference evidence="9" key="1">
    <citation type="submission" date="2016-10" db="EMBL/GenBank/DDBJ databases">
        <authorList>
            <person name="Varghese N."/>
            <person name="Submissions S."/>
        </authorList>
    </citation>
    <scope>NUCLEOTIDE SEQUENCE [LARGE SCALE GENOMIC DNA]</scope>
    <source>
        <strain evidence="9">DSM 14807</strain>
    </source>
</reference>
<evidence type="ECO:0000256" key="6">
    <source>
        <dbReference type="SAM" id="Phobius"/>
    </source>
</evidence>
<gene>
    <name evidence="8" type="ORF">SAMN05660895_0241</name>
</gene>
<keyword evidence="6" id="KW-1133">Transmembrane helix</keyword>
<dbReference type="PANTHER" id="PTHR12815">
    <property type="entry name" value="SORTING AND ASSEMBLY MACHINERY SAMM50 PROTEIN FAMILY MEMBER"/>
    <property type="match status" value="1"/>
</dbReference>
<dbReference type="InterPro" id="IPR000184">
    <property type="entry name" value="Bac_surfAg_D15"/>
</dbReference>
<keyword evidence="3" id="KW-0732">Signal</keyword>
<dbReference type="InterPro" id="IPR039910">
    <property type="entry name" value="D15-like"/>
</dbReference>
<keyword evidence="2 6" id="KW-0812">Transmembrane</keyword>
<comment type="subcellular location">
    <subcellularLocation>
        <location evidence="1">Membrane</location>
    </subcellularLocation>
</comment>
<evidence type="ECO:0000256" key="1">
    <source>
        <dbReference type="ARBA" id="ARBA00004370"/>
    </source>
</evidence>
<feature type="transmembrane region" description="Helical" evidence="6">
    <location>
        <begin position="12"/>
        <end position="30"/>
    </location>
</feature>
<dbReference type="GO" id="GO:0019867">
    <property type="term" value="C:outer membrane"/>
    <property type="evidence" value="ECO:0007669"/>
    <property type="project" value="InterPro"/>
</dbReference>
<evidence type="ECO:0000313" key="8">
    <source>
        <dbReference type="EMBL" id="SFV28025.1"/>
    </source>
</evidence>
<evidence type="ECO:0000256" key="4">
    <source>
        <dbReference type="ARBA" id="ARBA00023136"/>
    </source>
</evidence>
<dbReference type="AlphaFoldDB" id="A0A1I7N096"/>
<organism evidence="8 9">
    <name type="scientific">Thermoflavifilum thermophilum</name>
    <dbReference type="NCBI Taxonomy" id="1393122"/>
    <lineage>
        <taxon>Bacteria</taxon>
        <taxon>Pseudomonadati</taxon>
        <taxon>Bacteroidota</taxon>
        <taxon>Chitinophagia</taxon>
        <taxon>Chitinophagales</taxon>
        <taxon>Chitinophagaceae</taxon>
        <taxon>Thermoflavifilum</taxon>
    </lineage>
</organism>
<evidence type="ECO:0000256" key="3">
    <source>
        <dbReference type="ARBA" id="ARBA00022729"/>
    </source>
</evidence>
<sequence>MKDKLNFFRLNSIWPGLWFVCACIIMFMTSCSNTKYLAQNQALLVKNTIRLKGEYLTKTEKENIRNDLNSSSILLQTPNYKTLGIARVGLWLYNHYDSSKESSRLLGWLINKNWLKPPVIYDSGLARQTAQNMEDYLINQGYFRASAHYEAHIKKQKASVTYLVNTGKNFLINQIRYDIQDSLIRSIVVADTSQSLLHKGIPYKTDLLVNERERITRLLNDHGYYQFSTDDIVFVVDTVNTALLKTTTNPFESILNVFSAAKSREKPTLNIDVVIRQPEDSTDYRRYFIRQIHIFPDLPLNATNIDTTQFYRMPYRYFTIYTRHNLFRPNVFYRALYFHPGELYSRTAYEQTLSQLNSLNQWKFVNVRFRVVPDSLLHGSRDTSWLDANLYLIPEKRQEVGVSLEGTTGSDYELGSSIGLSYMNRNVNRAANILTVSLKGGIELDSALNIYAQEMSGQINLNFPRFIVPFGLRRISRFANAKTNLNMGFDYMNRIDFYKFQNYYASFGYTWNETATKSWIVKPFVLAYNKYSNFSPAFQQELDSNQFLRNSFQSVFLEGENISFIYNNQLSASQRRFNYLRLDLDESGLLLEAVDGILKSASGNKTDFTKLTTLNYSQYVKLTAEYKHYYNWTHATLVSRIMAGVAVPYSGSQAVPYIKQFFAGGPNSMRAWHLRTLGPGSYKYNASNLVFVDQTGEMKIEGNLEYRFDILQLFGGVTFLKGALFTDVGNIWNLRTDPSKPGAAFHLNQFYRQLAVGSGFGLRLDFNYFLLRLDMATPLKDPAVSAHDGWFPNGFRPLNLKWLGKNLVFSFAVGYPF</sequence>